<feature type="transmembrane region" description="Helical" evidence="6">
    <location>
        <begin position="243"/>
        <end position="269"/>
    </location>
</feature>
<evidence type="ECO:0000313" key="7">
    <source>
        <dbReference type="EMBL" id="MDA7085171.1"/>
    </source>
</evidence>
<sequence>MKNAYESLLGGKQGAIGLLVLAVLILVVFPLALDSFRLSMVGKYLTYAFVAVGLVLCWGYGGILSLGQGIFFGLGGYCMAMFLKLEASDPESTKIQSTPGIPDFMDWNQITELPMMWQPFHSFSFTLLAVLAVPTLLALVIGIAMFKRRVGDVYFSIVTQAIAAILTILIIGQQGLTGGVNGITDLRTLNGWDIRDDSSKLILYFVNAALLIGCVLLGRFVLTSKLGRLLMAMRDKEERVRFSGYDVASFKIFVFCLAAAFSAIGGAMFALQVGFMSPSFVGIVPSIEMVIFAAVGGRMSLLGAVYGTLLVSFGKTYFSESFPELWLYLMGGLFIVVVMYFPNGLAGLWESHGRKWLSRFALGNKVFGQSVVKARVMSPVKVATPQPSRELETTP</sequence>
<keyword evidence="8" id="KW-1185">Reference proteome</keyword>
<dbReference type="Proteomes" id="UP001212042">
    <property type="component" value="Unassembled WGS sequence"/>
</dbReference>
<dbReference type="RefSeq" id="WP_271346106.1">
    <property type="nucleotide sequence ID" value="NZ_JAQJZJ010000001.1"/>
</dbReference>
<feature type="transmembrane region" description="Helical" evidence="6">
    <location>
        <begin position="45"/>
        <end position="74"/>
    </location>
</feature>
<feature type="transmembrane region" description="Helical" evidence="6">
    <location>
        <begin position="325"/>
        <end position="349"/>
    </location>
</feature>
<keyword evidence="2" id="KW-1003">Cell membrane</keyword>
<protein>
    <submittedName>
        <fullName evidence="7">Urea ABC transporter permease subunit UrtC</fullName>
    </submittedName>
</protein>
<proteinExistence type="predicted"/>
<comment type="caution">
    <text evidence="7">The sequence shown here is derived from an EMBL/GenBank/DDBJ whole genome shotgun (WGS) entry which is preliminary data.</text>
</comment>
<dbReference type="CDD" id="cd06581">
    <property type="entry name" value="TM_PBP1_LivM_like"/>
    <property type="match status" value="1"/>
</dbReference>
<dbReference type="InterPro" id="IPR017778">
    <property type="entry name" value="ABC_transptr_urea_perm_UrtC"/>
</dbReference>
<name>A0ABT4X9V9_9PSED</name>
<feature type="transmembrane region" description="Helical" evidence="6">
    <location>
        <begin position="301"/>
        <end position="319"/>
    </location>
</feature>
<keyword evidence="3 6" id="KW-0812">Transmembrane</keyword>
<comment type="subcellular location">
    <subcellularLocation>
        <location evidence="1">Cell inner membrane</location>
        <topology evidence="1">Multi-pass membrane protein</topology>
    </subcellularLocation>
</comment>
<feature type="transmembrane region" description="Helical" evidence="6">
    <location>
        <begin position="15"/>
        <end position="33"/>
    </location>
</feature>
<dbReference type="PANTHER" id="PTHR30482">
    <property type="entry name" value="HIGH-AFFINITY BRANCHED-CHAIN AMINO ACID TRANSPORT SYSTEM PERMEASE"/>
    <property type="match status" value="1"/>
</dbReference>
<feature type="transmembrane region" description="Helical" evidence="6">
    <location>
        <begin position="201"/>
        <end position="222"/>
    </location>
</feature>
<dbReference type="Pfam" id="PF02653">
    <property type="entry name" value="BPD_transp_2"/>
    <property type="match status" value="1"/>
</dbReference>
<reference evidence="7 8" key="1">
    <citation type="submission" date="2023-01" db="EMBL/GenBank/DDBJ databases">
        <title>Pseudomonas SA3-5T sp. nov., isolated from tidal flat sediment.</title>
        <authorList>
            <person name="Kim H.S."/>
            <person name="Kim J.-S."/>
            <person name="Suh M.K."/>
            <person name="Eom M.K."/>
            <person name="Lee J.-S."/>
        </authorList>
    </citation>
    <scope>NUCLEOTIDE SEQUENCE [LARGE SCALE GENOMIC DNA]</scope>
    <source>
        <strain evidence="7 8">SA3-5</strain>
    </source>
</reference>
<organism evidence="7 8">
    <name type="scientific">Pseudomonas aestuarii</name>
    <dbReference type="NCBI Taxonomy" id="3018340"/>
    <lineage>
        <taxon>Bacteria</taxon>
        <taxon>Pseudomonadati</taxon>
        <taxon>Pseudomonadota</taxon>
        <taxon>Gammaproteobacteria</taxon>
        <taxon>Pseudomonadales</taxon>
        <taxon>Pseudomonadaceae</taxon>
        <taxon>Pseudomonas</taxon>
    </lineage>
</organism>
<dbReference type="PANTHER" id="PTHR30482:SF4">
    <property type="entry name" value="SLR1201 PROTEIN"/>
    <property type="match status" value="1"/>
</dbReference>
<feature type="transmembrane region" description="Helical" evidence="6">
    <location>
        <begin position="153"/>
        <end position="172"/>
    </location>
</feature>
<evidence type="ECO:0000313" key="8">
    <source>
        <dbReference type="Proteomes" id="UP001212042"/>
    </source>
</evidence>
<evidence type="ECO:0000256" key="6">
    <source>
        <dbReference type="SAM" id="Phobius"/>
    </source>
</evidence>
<dbReference type="NCBIfam" id="TIGR03408">
    <property type="entry name" value="urea_trans_UrtC"/>
    <property type="match status" value="1"/>
</dbReference>
<gene>
    <name evidence="7" type="primary">urtC</name>
    <name evidence="7" type="ORF">PH586_02055</name>
</gene>
<dbReference type="EMBL" id="JAQJZJ010000001">
    <property type="protein sequence ID" value="MDA7085171.1"/>
    <property type="molecule type" value="Genomic_DNA"/>
</dbReference>
<evidence type="ECO:0000256" key="1">
    <source>
        <dbReference type="ARBA" id="ARBA00004429"/>
    </source>
</evidence>
<dbReference type="InterPro" id="IPR001851">
    <property type="entry name" value="ABC_transp_permease"/>
</dbReference>
<evidence type="ECO:0000256" key="3">
    <source>
        <dbReference type="ARBA" id="ARBA00022692"/>
    </source>
</evidence>
<keyword evidence="4 6" id="KW-1133">Transmembrane helix</keyword>
<feature type="transmembrane region" description="Helical" evidence="6">
    <location>
        <begin position="123"/>
        <end position="146"/>
    </location>
</feature>
<accession>A0ABT4X9V9</accession>
<keyword evidence="5 6" id="KW-0472">Membrane</keyword>
<evidence type="ECO:0000256" key="2">
    <source>
        <dbReference type="ARBA" id="ARBA00022475"/>
    </source>
</evidence>
<evidence type="ECO:0000256" key="5">
    <source>
        <dbReference type="ARBA" id="ARBA00023136"/>
    </source>
</evidence>
<dbReference type="InterPro" id="IPR043428">
    <property type="entry name" value="LivM-like"/>
</dbReference>
<evidence type="ECO:0000256" key="4">
    <source>
        <dbReference type="ARBA" id="ARBA00022989"/>
    </source>
</evidence>